<feature type="compositionally biased region" description="Acidic residues" evidence="1">
    <location>
        <begin position="200"/>
        <end position="215"/>
    </location>
</feature>
<gene>
    <name evidence="3" type="ORF">LX13_002415</name>
</gene>
<evidence type="ECO:0000256" key="1">
    <source>
        <dbReference type="SAM" id="MobiDB-lite"/>
    </source>
</evidence>
<feature type="compositionally biased region" description="Acidic residues" evidence="1">
    <location>
        <begin position="105"/>
        <end position="114"/>
    </location>
</feature>
<keyword evidence="2" id="KW-0812">Transmembrane</keyword>
<keyword evidence="2" id="KW-1133">Transmembrane helix</keyword>
<feature type="compositionally biased region" description="Low complexity" evidence="1">
    <location>
        <begin position="144"/>
        <end position="155"/>
    </location>
</feature>
<sequence>MSHPDDTGNSAVGKALSAIRRLRRPTTGATVEPSPAADQSVAPAPRANTEDASAVTPSEPADIPGTTDPEEDSEAVADDDPAADEPEAETSAESTEAPDGQAIEPESDDVDEAQDAPGAVTPEVDLDDDPENAENEIPSAETDAAVVEEQAAPPVDIEPTEAELAAAELADAEIPVDEPAEDTTEAGRPDDAVAPVVEEPVVEDPVVDETPDETEPISVVKAPAAEPEDTTPPVAADPDPEPTDLPTEKIAPVAAASAPSTADDANWRSDSVAPQYIPPATTSTKAAAVGRSRRVVLWVASIVVIVVAIAAVVIALVATRGEPAKPDADQAADAATTYTTALSNGDLSTLRSITCGERKQFYDTVSDEAFRQQFETQKANNELVDVRGVKAARVDGSDAVVEVTAFNTGTPEKTTDVALRLRKDGDDWKVCTAG</sequence>
<evidence type="ECO:0000256" key="2">
    <source>
        <dbReference type="SAM" id="Phobius"/>
    </source>
</evidence>
<accession>A0ABT1HHV5</accession>
<organism evidence="3 4">
    <name type="scientific">Williamsia maris</name>
    <dbReference type="NCBI Taxonomy" id="72806"/>
    <lineage>
        <taxon>Bacteria</taxon>
        <taxon>Bacillati</taxon>
        <taxon>Actinomycetota</taxon>
        <taxon>Actinomycetes</taxon>
        <taxon>Mycobacteriales</taxon>
        <taxon>Nocardiaceae</taxon>
        <taxon>Williamsia</taxon>
    </lineage>
</organism>
<keyword evidence="4" id="KW-1185">Reference proteome</keyword>
<evidence type="ECO:0000313" key="4">
    <source>
        <dbReference type="Proteomes" id="UP001206895"/>
    </source>
</evidence>
<feature type="compositionally biased region" description="Acidic residues" evidence="1">
    <location>
        <begin position="68"/>
        <end position="90"/>
    </location>
</feature>
<feature type="compositionally biased region" description="Acidic residues" evidence="1">
    <location>
        <begin position="170"/>
        <end position="184"/>
    </location>
</feature>
<dbReference type="RefSeq" id="WP_253661571.1">
    <property type="nucleotide sequence ID" value="NZ_BAAAJQ010000001.1"/>
</dbReference>
<dbReference type="EMBL" id="JAMTCJ010000002">
    <property type="protein sequence ID" value="MCP2176596.1"/>
    <property type="molecule type" value="Genomic_DNA"/>
</dbReference>
<proteinExistence type="predicted"/>
<evidence type="ECO:0008006" key="5">
    <source>
        <dbReference type="Google" id="ProtNLM"/>
    </source>
</evidence>
<feature type="compositionally biased region" description="Acidic residues" evidence="1">
    <location>
        <begin position="124"/>
        <end position="134"/>
    </location>
</feature>
<feature type="region of interest" description="Disordered" evidence="1">
    <location>
        <begin position="1"/>
        <end position="246"/>
    </location>
</feature>
<reference evidence="3 4" key="1">
    <citation type="submission" date="2022-06" db="EMBL/GenBank/DDBJ databases">
        <title>Genomic Encyclopedia of Archaeal and Bacterial Type Strains, Phase II (KMG-II): from individual species to whole genera.</title>
        <authorList>
            <person name="Goeker M."/>
        </authorList>
    </citation>
    <scope>NUCLEOTIDE SEQUENCE [LARGE SCALE GENOMIC DNA]</scope>
    <source>
        <strain evidence="3 4">DSM 44693</strain>
    </source>
</reference>
<name>A0ABT1HHV5_9NOCA</name>
<keyword evidence="2" id="KW-0472">Membrane</keyword>
<comment type="caution">
    <text evidence="3">The sequence shown here is derived from an EMBL/GenBank/DDBJ whole genome shotgun (WGS) entry which is preliminary data.</text>
</comment>
<dbReference type="Proteomes" id="UP001206895">
    <property type="component" value="Unassembled WGS sequence"/>
</dbReference>
<evidence type="ECO:0000313" key="3">
    <source>
        <dbReference type="EMBL" id="MCP2176596.1"/>
    </source>
</evidence>
<feature type="transmembrane region" description="Helical" evidence="2">
    <location>
        <begin position="295"/>
        <end position="318"/>
    </location>
</feature>
<protein>
    <recommendedName>
        <fullName evidence="5">DUF4878 domain-containing protein</fullName>
    </recommendedName>
</protein>